<dbReference type="EMBL" id="BKZW01000001">
    <property type="protein sequence ID" value="GER87111.1"/>
    <property type="molecule type" value="Genomic_DNA"/>
</dbReference>
<evidence type="ECO:0000313" key="3">
    <source>
        <dbReference type="Proteomes" id="UP000326912"/>
    </source>
</evidence>
<evidence type="ECO:0000313" key="2">
    <source>
        <dbReference type="EMBL" id="GER87111.1"/>
    </source>
</evidence>
<dbReference type="RefSeq" id="WP_151755145.1">
    <property type="nucleotide sequence ID" value="NZ_BKZW01000001.1"/>
</dbReference>
<organism evidence="2 3">
    <name type="scientific">Dictyobacter vulcani</name>
    <dbReference type="NCBI Taxonomy" id="2607529"/>
    <lineage>
        <taxon>Bacteria</taxon>
        <taxon>Bacillati</taxon>
        <taxon>Chloroflexota</taxon>
        <taxon>Ktedonobacteria</taxon>
        <taxon>Ktedonobacterales</taxon>
        <taxon>Dictyobacteraceae</taxon>
        <taxon>Dictyobacter</taxon>
    </lineage>
</organism>
<comment type="caution">
    <text evidence="2">The sequence shown here is derived from an EMBL/GenBank/DDBJ whole genome shotgun (WGS) entry which is preliminary data.</text>
</comment>
<evidence type="ECO:0000256" key="1">
    <source>
        <dbReference type="SAM" id="Phobius"/>
    </source>
</evidence>
<keyword evidence="1" id="KW-0472">Membrane</keyword>
<dbReference type="AlphaFoldDB" id="A0A5J4KLJ7"/>
<name>A0A5J4KLJ7_9CHLR</name>
<sequence>MSMSEFEEHPIDINAETFCLPNMEGLFPADFSLDEVEFACELDALFSPEQEELPPLFVQTLVEPEDARFQSLEQGFELKTRAAVMRRLRLKRRIAPPLSRPSLKVVLSGRMASISRPLLAFCASCFFIMLLTVVVTAPTFASGLTYLLSGTHSGVLMVNTPPLISTAKVPNAKHVPGVSRTEGQMITVPQAQQRLHFPLSVPSYVPTRYNQSDLYMYEGDNTWVDGPIIVAEYTYSLPGVAPKHITICEFKPQQTVFLVVKDGAARQIPVNHNGSSDSAIFVEGHWTQFGNASSTWVYNDRSEIIDENNGVVFWIVGDPSDGINNAELTSVANSLHEFDLHANHHIGGRLDRVIQSGEDTPSLFAHDVISLENPDNNDGPSFKVVGSTSEQPLSRNVLSSQFPFIN</sequence>
<keyword evidence="3" id="KW-1185">Reference proteome</keyword>
<reference evidence="2 3" key="1">
    <citation type="submission" date="2019-10" db="EMBL/GenBank/DDBJ databases">
        <title>Dictyobacter vulcani sp. nov., within the class Ktedonobacteria, isolated from soil of volcanic Mt. Zao.</title>
        <authorList>
            <person name="Zheng Y."/>
            <person name="Wang C.M."/>
            <person name="Sakai Y."/>
            <person name="Abe K."/>
            <person name="Yokota A."/>
            <person name="Yabe S."/>
        </authorList>
    </citation>
    <scope>NUCLEOTIDE SEQUENCE [LARGE SCALE GENOMIC DNA]</scope>
    <source>
        <strain evidence="2 3">W12</strain>
    </source>
</reference>
<accession>A0A5J4KLJ7</accession>
<dbReference type="Proteomes" id="UP000326912">
    <property type="component" value="Unassembled WGS sequence"/>
</dbReference>
<keyword evidence="1" id="KW-1133">Transmembrane helix</keyword>
<proteinExistence type="predicted"/>
<keyword evidence="1" id="KW-0812">Transmembrane</keyword>
<protein>
    <submittedName>
        <fullName evidence="2">Uncharacterized protein</fullName>
    </submittedName>
</protein>
<feature type="transmembrane region" description="Helical" evidence="1">
    <location>
        <begin position="118"/>
        <end position="141"/>
    </location>
</feature>
<gene>
    <name evidence="2" type="ORF">KDW_12730</name>
</gene>